<evidence type="ECO:0000313" key="3">
    <source>
        <dbReference type="Proteomes" id="UP000305517"/>
    </source>
</evidence>
<dbReference type="InterPro" id="IPR026444">
    <property type="entry name" value="Secre_tail"/>
</dbReference>
<dbReference type="EMBL" id="VAJM01000008">
    <property type="protein sequence ID" value="TLM91086.1"/>
    <property type="molecule type" value="Genomic_DNA"/>
</dbReference>
<name>A0A5R8WN75_9BACT</name>
<dbReference type="SUPFAM" id="SSF101898">
    <property type="entry name" value="NHL repeat"/>
    <property type="match status" value="1"/>
</dbReference>
<organism evidence="2 3">
    <name type="scientific">Hymenobacter jeollabukensis</name>
    <dbReference type="NCBI Taxonomy" id="2025313"/>
    <lineage>
        <taxon>Bacteria</taxon>
        <taxon>Pseudomonadati</taxon>
        <taxon>Bacteroidota</taxon>
        <taxon>Cytophagia</taxon>
        <taxon>Cytophagales</taxon>
        <taxon>Hymenobacteraceae</taxon>
        <taxon>Hymenobacter</taxon>
    </lineage>
</organism>
<dbReference type="AlphaFoldDB" id="A0A5R8WN75"/>
<gene>
    <name evidence="2" type="ORF">FDY95_15935</name>
</gene>
<dbReference type="Pfam" id="PF17164">
    <property type="entry name" value="DUF5122"/>
    <property type="match status" value="6"/>
</dbReference>
<dbReference type="OrthoDB" id="9805017at2"/>
<dbReference type="NCBIfam" id="TIGR04183">
    <property type="entry name" value="Por_Secre_tail"/>
    <property type="match status" value="1"/>
</dbReference>
<keyword evidence="1" id="KW-0732">Signal</keyword>
<comment type="caution">
    <text evidence="2">The sequence shown here is derived from an EMBL/GenBank/DDBJ whole genome shotgun (WGS) entry which is preliminary data.</text>
</comment>
<reference evidence="2 3" key="1">
    <citation type="submission" date="2019-05" db="EMBL/GenBank/DDBJ databases">
        <title>Hymenobacter edaphi sp. nov., isolated from abandoned arsenic-contaminated farmland soil.</title>
        <authorList>
            <person name="Nie L."/>
        </authorList>
    </citation>
    <scope>NUCLEOTIDE SEQUENCE [LARGE SCALE GENOMIC DNA]</scope>
    <source>
        <strain evidence="2 3">1-3-3-8</strain>
    </source>
</reference>
<dbReference type="RefSeq" id="WP_138079232.1">
    <property type="nucleotide sequence ID" value="NZ_VAJM01000008.1"/>
</dbReference>
<dbReference type="NCBIfam" id="TIGR02608">
    <property type="entry name" value="delta_60_rpt"/>
    <property type="match status" value="6"/>
</dbReference>
<sequence length="552" mass="55993">MLHSFTLGRACVAAGLLTLSTLGAQAQSVNRDAAFGTAGSVATNLTAERFNFSPVAPGGATWSVMGQTLVQADGKIVVCAANANTWTVRRYHADGTPDTGFGTGGSVTSAFPGNRSVASGLAQQPDGKLVVVGGIQGDVGKVWAAARYTAQGQPDPGFGTAGLAYPNPQLPTGPTELARVVILPDGKLLAAASFDHLSPTRLVRLLANGQPDNTFGTAAGSGAGSPVGPMYYAMFKDLLVQPDGKILLVTQVAPGSALSLNSTRVARLNADGTPDTGFGTNGETSVVGYSTASNGQSPIERFTAIHGAAVQPDGKIVLVGSLYGSAESPIMFRLNANGSADAAFNTAASRSLGAAVGGLAAVTVQSDGSIVVGGSYYPQSAQVPALLLARYSAAGVLDAAFGSTAGLPAGAHGLAVADGGLVRTLSALPNDQLLAWEAVFTSGATNPSMRLTRYTAGRVTSLRPRQEAVLQLQPAPVPTAGELKLRYVLPAAAAPQATVRDVLGRVVATARAGQQAAGAQQLALDVQHLAAGTYSVSLEAGQWHQTTRIIKQ</sequence>
<feature type="chain" id="PRO_5024419687" evidence="1">
    <location>
        <begin position="27"/>
        <end position="552"/>
    </location>
</feature>
<accession>A0A5R8WN75</accession>
<dbReference type="Proteomes" id="UP000305517">
    <property type="component" value="Unassembled WGS sequence"/>
</dbReference>
<dbReference type="InterPro" id="IPR013431">
    <property type="entry name" value="Delta_60_rpt"/>
</dbReference>
<dbReference type="Gene3D" id="2.80.10.50">
    <property type="match status" value="3"/>
</dbReference>
<feature type="signal peptide" evidence="1">
    <location>
        <begin position="1"/>
        <end position="26"/>
    </location>
</feature>
<protein>
    <submittedName>
        <fullName evidence="2">T9SS type A sorting domain-containing protein</fullName>
    </submittedName>
</protein>
<evidence type="ECO:0000313" key="2">
    <source>
        <dbReference type="EMBL" id="TLM91086.1"/>
    </source>
</evidence>
<evidence type="ECO:0000256" key="1">
    <source>
        <dbReference type="SAM" id="SignalP"/>
    </source>
</evidence>
<keyword evidence="3" id="KW-1185">Reference proteome</keyword>
<proteinExistence type="predicted"/>